<dbReference type="Proteomes" id="UP000290932">
    <property type="component" value="Unassembled WGS sequence"/>
</dbReference>
<dbReference type="AlphaFoldDB" id="A0A498H2R8"/>
<feature type="region of interest" description="Disordered" evidence="1">
    <location>
        <begin position="1"/>
        <end position="32"/>
    </location>
</feature>
<organism evidence="3 4">
    <name type="scientific">Methanoculleus taiwanensis</name>
    <dbReference type="NCBI Taxonomy" id="1550565"/>
    <lineage>
        <taxon>Archaea</taxon>
        <taxon>Methanobacteriati</taxon>
        <taxon>Methanobacteriota</taxon>
        <taxon>Stenosarchaea group</taxon>
        <taxon>Methanomicrobia</taxon>
        <taxon>Methanomicrobiales</taxon>
        <taxon>Methanomicrobiaceae</taxon>
        <taxon>Methanoculleus</taxon>
    </lineage>
</organism>
<dbReference type="InterPro" id="IPR013762">
    <property type="entry name" value="Integrase-like_cat_sf"/>
</dbReference>
<proteinExistence type="predicted"/>
<feature type="compositionally biased region" description="Basic and acidic residues" evidence="1">
    <location>
        <begin position="12"/>
        <end position="31"/>
    </location>
</feature>
<gene>
    <name evidence="3" type="ORF">ABH15_09965</name>
</gene>
<keyword evidence="4" id="KW-1185">Reference proteome</keyword>
<evidence type="ECO:0000313" key="3">
    <source>
        <dbReference type="EMBL" id="RXE56400.1"/>
    </source>
</evidence>
<accession>A0A498H2R8</accession>
<name>A0A498H2R8_9EURY</name>
<dbReference type="Pfam" id="PF16795">
    <property type="entry name" value="Phage_integr_3"/>
    <property type="match status" value="1"/>
</dbReference>
<dbReference type="InterPro" id="IPR031857">
    <property type="entry name" value="Integrase_SSV1_C"/>
</dbReference>
<dbReference type="GO" id="GO:0015074">
    <property type="term" value="P:DNA integration"/>
    <property type="evidence" value="ECO:0007669"/>
    <property type="project" value="InterPro"/>
</dbReference>
<dbReference type="GO" id="GO:0003677">
    <property type="term" value="F:DNA binding"/>
    <property type="evidence" value="ECO:0007669"/>
    <property type="project" value="InterPro"/>
</dbReference>
<evidence type="ECO:0000259" key="2">
    <source>
        <dbReference type="Pfam" id="PF16795"/>
    </source>
</evidence>
<feature type="domain" description="Integrase SSV1 C-terminal" evidence="2">
    <location>
        <begin position="132"/>
        <end position="292"/>
    </location>
</feature>
<evidence type="ECO:0000313" key="4">
    <source>
        <dbReference type="Proteomes" id="UP000290932"/>
    </source>
</evidence>
<reference evidence="3 4" key="1">
    <citation type="journal article" date="2015" name="Int. J. Syst. Evol. Microbiol.">
        <title>Methanoculleus taiwanensis sp. nov., a methanogen isolated from deep marine sediment at the deformation front area near Taiwan.</title>
        <authorList>
            <person name="Weng C.Y."/>
            <person name="Chen S.C."/>
            <person name="Lai M.C."/>
            <person name="Wu S.Y."/>
            <person name="Lin S."/>
            <person name="Yang T.F."/>
            <person name="Chen P.C."/>
        </authorList>
    </citation>
    <scope>NUCLEOTIDE SEQUENCE [LARGE SCALE GENOMIC DNA]</scope>
    <source>
        <strain evidence="3 4">CYW4</strain>
    </source>
</reference>
<protein>
    <recommendedName>
        <fullName evidence="2">Integrase SSV1 C-terminal domain-containing protein</fullName>
    </recommendedName>
</protein>
<sequence length="297" mass="34288">MGAISASDAEYLSDKSADEESKAKKSKEISKPPESINSLFKRFKKEYGEYLLNVRKITEKKARWYINDMEKLPPISSVPDLVLASLRENSTKAFRNFIHFLEDLKGYDSILGIPPERWLKPAKVKQSGVVEIYVSNDEIREAYEHCPDELKTFFRLMMYSGSRGTHLIGLIKSFDIRQVIIDEEYPEVAHYPTSELAKGTKRTFHVYFPASLVSELKCYSLPYEHEDTIYKKLAHDRVNSKTIRKWHMNFMIKQRVTESIADFIQGRAAATVGSAHYLNKVQNATEEYEKLIGKFPI</sequence>
<dbReference type="EMBL" id="LHQS01000002">
    <property type="protein sequence ID" value="RXE56400.1"/>
    <property type="molecule type" value="Genomic_DNA"/>
</dbReference>
<evidence type="ECO:0000256" key="1">
    <source>
        <dbReference type="SAM" id="MobiDB-lite"/>
    </source>
</evidence>
<comment type="caution">
    <text evidence="3">The sequence shown here is derived from an EMBL/GenBank/DDBJ whole genome shotgun (WGS) entry which is preliminary data.</text>
</comment>
<dbReference type="Gene3D" id="1.10.443.10">
    <property type="entry name" value="Intergrase catalytic core"/>
    <property type="match status" value="1"/>
</dbReference>
<dbReference type="GO" id="GO:0006310">
    <property type="term" value="P:DNA recombination"/>
    <property type="evidence" value="ECO:0007669"/>
    <property type="project" value="InterPro"/>
</dbReference>